<dbReference type="SUPFAM" id="SSF46894">
    <property type="entry name" value="C-terminal effector domain of the bipartite response regulators"/>
    <property type="match status" value="1"/>
</dbReference>
<dbReference type="PANTHER" id="PTHR44688:SF25">
    <property type="entry name" value="HTH LUXR-TYPE DOMAIN-CONTAINING PROTEIN"/>
    <property type="match status" value="1"/>
</dbReference>
<gene>
    <name evidence="6" type="ordered locus">Caul_5436</name>
</gene>
<organism evidence="6">
    <name type="scientific">Caulobacter sp. (strain K31)</name>
    <dbReference type="NCBI Taxonomy" id="366602"/>
    <lineage>
        <taxon>Bacteria</taxon>
        <taxon>Pseudomonadati</taxon>
        <taxon>Pseudomonadota</taxon>
        <taxon>Alphaproteobacteria</taxon>
        <taxon>Caulobacterales</taxon>
        <taxon>Caulobacteraceae</taxon>
        <taxon>Caulobacter</taxon>
    </lineage>
</organism>
<feature type="region of interest" description="Disordered" evidence="4">
    <location>
        <begin position="1"/>
        <end position="21"/>
    </location>
</feature>
<proteinExistence type="predicted"/>
<dbReference type="CDD" id="cd06170">
    <property type="entry name" value="LuxR_C_like"/>
    <property type="match status" value="1"/>
</dbReference>
<dbReference type="InterPro" id="IPR027417">
    <property type="entry name" value="P-loop_NTPase"/>
</dbReference>
<dbReference type="SMART" id="SM00421">
    <property type="entry name" value="HTH_LUXR"/>
    <property type="match status" value="1"/>
</dbReference>
<dbReference type="eggNOG" id="COG2909">
    <property type="taxonomic scope" value="Bacteria"/>
</dbReference>
<reference evidence="6" key="1">
    <citation type="submission" date="2008-01" db="EMBL/GenBank/DDBJ databases">
        <title>Complete sequence of plasmid2 pCAUL02 of Caulobacter sp. K31.</title>
        <authorList>
            <consortium name="US DOE Joint Genome Institute"/>
            <person name="Copeland A."/>
            <person name="Lucas S."/>
            <person name="Lapidus A."/>
            <person name="Barry K."/>
            <person name="Glavina del Rio T."/>
            <person name="Dalin E."/>
            <person name="Tice H."/>
            <person name="Pitluck S."/>
            <person name="Bruce D."/>
            <person name="Goodwin L."/>
            <person name="Thompson L.S."/>
            <person name="Brettin T."/>
            <person name="Detter J.C."/>
            <person name="Han C."/>
            <person name="Schmutz J."/>
            <person name="Larimer F."/>
            <person name="Land M."/>
            <person name="Hauser L."/>
            <person name="Kyrpides N."/>
            <person name="Kim E."/>
            <person name="Stephens C."/>
            <person name="Richardson P."/>
        </authorList>
    </citation>
    <scope>NUCLEOTIDE SEQUENCE [LARGE SCALE GENOMIC DNA]</scope>
    <source>
        <plasmid evidence="6">K31</plasmid>
        <plasmid evidence="6">pCAUL02</plasmid>
    </source>
</reference>
<dbReference type="GO" id="GO:0006355">
    <property type="term" value="P:regulation of DNA-templated transcription"/>
    <property type="evidence" value="ECO:0007669"/>
    <property type="project" value="InterPro"/>
</dbReference>
<evidence type="ECO:0000256" key="3">
    <source>
        <dbReference type="ARBA" id="ARBA00023163"/>
    </source>
</evidence>
<dbReference type="AlphaFoldDB" id="B0TA01"/>
<dbReference type="Gene3D" id="3.40.50.300">
    <property type="entry name" value="P-loop containing nucleotide triphosphate hydrolases"/>
    <property type="match status" value="1"/>
</dbReference>
<dbReference type="Gene3D" id="1.10.10.10">
    <property type="entry name" value="Winged helix-like DNA-binding domain superfamily/Winged helix DNA-binding domain"/>
    <property type="match status" value="1"/>
</dbReference>
<sequence length="891" mass="99736">MTDTSPRQSAQPPTGSTNERVASLASRCLSRPRLFAVDKSIRCHLLRAPQGYGKTVAMAQYWAEHRQAFAATAWVSVKECRRDLQLLADRICAQISATHEASGQDRSPPPTESLRNLHDLAAWLWETRDRLGSKVLICIDDLEFDLHSIHQIEAFMLATPAEVEFIAASSADIGFARMKARRDTHELRHGALAFTLDEAKAVTLAGERQAVSEAEIHSLWKRTEGWPEIFCLLMQAASERRSTDRLIADHITGVDIDLDKYFRSTILHSLPDDTLSFCVCASILGSVSAEYFNHVFLRNDGAYFIDKLSTERMLFQPRDRSQTAYEFHPLLREFLEHRFSVEYGGLKPNLLARAAQWQRQNNNSRESINLSLRAGEHGSAADVASENMMDIALREGEIDQIQFWQGSFSAAVISGSPTIALGLAWAQIFSHDHRRAEGLLVDLRAADLGGLDQQIRRKIECWCDLIAAIGEATRDNLSESRRQCEAWMKIYDEADLVSKGAVLTCLCFIASSEHRFDDLRALFLVASSVNNIAAHRYALGWLHSAMVLAELSRGDMRAGTALIQKARDDNNAQIKLTPFSVNLLNTLALEIQYEANQLDDIESRVDESLDFVRQHGVVDLTFSAYRTAAAIARRSGNPLRAAELLQELRVIAGESGLFRLEVLARLTLADMFIAESVEQATSILPSRSHSIFFTTHGPYLRARQSLTEARIAARQGKFHLSNRFANVALDHARRLGLGSLEVAALLCNAVAFAGTGKLALSEQRVADAIDIASRFGCYRTLLDERWHLEALGSISTPLLNLIPSEEELGRRPAPVDHLIRSLRSETSVVLTRKELAMLQRIREGLSNRDIAIKHRISEDTVKWHIRNLFAKLKVKNRIQALMESERIGILH</sequence>
<accession>B0TA01</accession>
<keyword evidence="2" id="KW-0238">DNA-binding</keyword>
<evidence type="ECO:0000256" key="2">
    <source>
        <dbReference type="ARBA" id="ARBA00023125"/>
    </source>
</evidence>
<dbReference type="GO" id="GO:0003677">
    <property type="term" value="F:DNA binding"/>
    <property type="evidence" value="ECO:0007669"/>
    <property type="project" value="UniProtKB-KW"/>
</dbReference>
<dbReference type="Gene3D" id="1.25.40.10">
    <property type="entry name" value="Tetratricopeptide repeat domain"/>
    <property type="match status" value="1"/>
</dbReference>
<geneLocation type="plasmid" evidence="6">
    <name>pCAUL02</name>
</geneLocation>
<feature type="domain" description="HTH luxR-type" evidence="5">
    <location>
        <begin position="823"/>
        <end position="888"/>
    </location>
</feature>
<keyword evidence="3" id="KW-0804">Transcription</keyword>
<evidence type="ECO:0000256" key="1">
    <source>
        <dbReference type="ARBA" id="ARBA00023015"/>
    </source>
</evidence>
<dbReference type="KEGG" id="cak:Caul_5436"/>
<dbReference type="HOGENOM" id="CLU_006325_2_0_5"/>
<keyword evidence="6" id="KW-0614">Plasmid</keyword>
<dbReference type="InterPro" id="IPR036388">
    <property type="entry name" value="WH-like_DNA-bd_sf"/>
</dbReference>
<protein>
    <submittedName>
        <fullName evidence="6">ATP-dependent transcriptional regulator, MalT-like, LuxR family</fullName>
    </submittedName>
</protein>
<dbReference type="PROSITE" id="PS50043">
    <property type="entry name" value="HTH_LUXR_2"/>
    <property type="match status" value="1"/>
</dbReference>
<name>B0TA01_CAUSK</name>
<dbReference type="PANTHER" id="PTHR44688">
    <property type="entry name" value="DNA-BINDING TRANSCRIPTIONAL ACTIVATOR DEVR_DOSR"/>
    <property type="match status" value="1"/>
</dbReference>
<evidence type="ECO:0000259" key="5">
    <source>
        <dbReference type="PROSITE" id="PS50043"/>
    </source>
</evidence>
<dbReference type="InterPro" id="IPR016032">
    <property type="entry name" value="Sig_transdc_resp-reg_C-effctor"/>
</dbReference>
<dbReference type="InterPro" id="IPR011990">
    <property type="entry name" value="TPR-like_helical_dom_sf"/>
</dbReference>
<evidence type="ECO:0000313" key="6">
    <source>
        <dbReference type="EMBL" id="ABZ74550.1"/>
    </source>
</evidence>
<keyword evidence="1" id="KW-0805">Transcription regulation</keyword>
<feature type="compositionally biased region" description="Polar residues" evidence="4">
    <location>
        <begin position="1"/>
        <end position="20"/>
    </location>
</feature>
<dbReference type="Pfam" id="PF25873">
    <property type="entry name" value="WHD_MalT"/>
    <property type="match status" value="1"/>
</dbReference>
<dbReference type="EMBL" id="CP000929">
    <property type="protein sequence ID" value="ABZ74550.1"/>
    <property type="molecule type" value="Genomic_DNA"/>
</dbReference>
<dbReference type="PRINTS" id="PR00038">
    <property type="entry name" value="HTHLUXR"/>
</dbReference>
<dbReference type="InterPro" id="IPR000792">
    <property type="entry name" value="Tscrpt_reg_LuxR_C"/>
</dbReference>
<dbReference type="Pfam" id="PF00196">
    <property type="entry name" value="GerE"/>
    <property type="match status" value="1"/>
</dbReference>
<evidence type="ECO:0000256" key="4">
    <source>
        <dbReference type="SAM" id="MobiDB-lite"/>
    </source>
</evidence>
<dbReference type="InterPro" id="IPR059106">
    <property type="entry name" value="WHD_MalT"/>
</dbReference>